<keyword evidence="5" id="KW-1185">Reference proteome</keyword>
<dbReference type="Proteomes" id="UP000661649">
    <property type="component" value="Unassembled WGS sequence"/>
</dbReference>
<dbReference type="CDD" id="cd05826">
    <property type="entry name" value="Sortase_B"/>
    <property type="match status" value="1"/>
</dbReference>
<dbReference type="InterPro" id="IPR005754">
    <property type="entry name" value="Sortase"/>
</dbReference>
<keyword evidence="3" id="KW-0472">Membrane</keyword>
<proteinExistence type="predicted"/>
<dbReference type="InterPro" id="IPR009835">
    <property type="entry name" value="SrtB"/>
</dbReference>
<dbReference type="InterPro" id="IPR023365">
    <property type="entry name" value="Sortase_dom-sf"/>
</dbReference>
<evidence type="ECO:0000313" key="4">
    <source>
        <dbReference type="EMBL" id="MBC8627211.1"/>
    </source>
</evidence>
<dbReference type="Gene3D" id="2.40.260.10">
    <property type="entry name" value="Sortase"/>
    <property type="match status" value="1"/>
</dbReference>
<feature type="region of interest" description="Disordered" evidence="2">
    <location>
        <begin position="41"/>
        <end position="66"/>
    </location>
</feature>
<keyword evidence="3" id="KW-0812">Transmembrane</keyword>
<evidence type="ECO:0000256" key="1">
    <source>
        <dbReference type="ARBA" id="ARBA00022801"/>
    </source>
</evidence>
<evidence type="ECO:0000313" key="5">
    <source>
        <dbReference type="Proteomes" id="UP000661649"/>
    </source>
</evidence>
<evidence type="ECO:0000256" key="3">
    <source>
        <dbReference type="SAM" id="Phobius"/>
    </source>
</evidence>
<dbReference type="GO" id="GO:0016787">
    <property type="term" value="F:hydrolase activity"/>
    <property type="evidence" value="ECO:0007669"/>
    <property type="project" value="UniProtKB-KW"/>
</dbReference>
<dbReference type="Pfam" id="PF04203">
    <property type="entry name" value="Sortase"/>
    <property type="match status" value="1"/>
</dbReference>
<keyword evidence="3" id="KW-1133">Transmembrane helix</keyword>
<gene>
    <name evidence="4" type="primary">srtB</name>
    <name evidence="4" type="ORF">H8712_00970</name>
</gene>
<protein>
    <submittedName>
        <fullName evidence="4">Class B sortase</fullName>
        <ecNumber evidence="4">3.4.22.71</ecNumber>
    </submittedName>
</protein>
<dbReference type="SUPFAM" id="SSF63817">
    <property type="entry name" value="Sortase"/>
    <property type="match status" value="1"/>
</dbReference>
<accession>A0ABR7P8K5</accession>
<dbReference type="EC" id="3.4.22.71" evidence="4"/>
<dbReference type="EMBL" id="JACRTP010000001">
    <property type="protein sequence ID" value="MBC8627211.1"/>
    <property type="molecule type" value="Genomic_DNA"/>
</dbReference>
<dbReference type="RefSeq" id="WP_022302814.1">
    <property type="nucleotide sequence ID" value="NZ_DAWEED010000083.1"/>
</dbReference>
<name>A0ABR7P8K5_9FIRM</name>
<evidence type="ECO:0000256" key="2">
    <source>
        <dbReference type="SAM" id="MobiDB-lite"/>
    </source>
</evidence>
<keyword evidence="1 4" id="KW-0378">Hydrolase</keyword>
<feature type="compositionally biased region" description="Basic and acidic residues" evidence="2">
    <location>
        <begin position="41"/>
        <end position="54"/>
    </location>
</feature>
<dbReference type="NCBIfam" id="TIGR03064">
    <property type="entry name" value="sortase_srtB"/>
    <property type="match status" value="1"/>
</dbReference>
<organism evidence="4 5">
    <name type="scientific">Blautia stercoris</name>
    <dbReference type="NCBI Taxonomy" id="871664"/>
    <lineage>
        <taxon>Bacteria</taxon>
        <taxon>Bacillati</taxon>
        <taxon>Bacillota</taxon>
        <taxon>Clostridia</taxon>
        <taxon>Lachnospirales</taxon>
        <taxon>Lachnospiraceae</taxon>
        <taxon>Blautia</taxon>
    </lineage>
</organism>
<reference evidence="4 5" key="1">
    <citation type="submission" date="2020-08" db="EMBL/GenBank/DDBJ databases">
        <title>Genome public.</title>
        <authorList>
            <person name="Liu C."/>
            <person name="Sun Q."/>
        </authorList>
    </citation>
    <scope>NUCLEOTIDE SEQUENCE [LARGE SCALE GENOMIC DNA]</scope>
    <source>
        <strain evidence="4 5">3_YM_SP_D4_24.mj</strain>
    </source>
</reference>
<feature type="transmembrane region" description="Helical" evidence="3">
    <location>
        <begin position="7"/>
        <end position="27"/>
    </location>
</feature>
<sequence>MKQRNKWFWVFFVIFVIAVGVGAGYYFGQKDREQVYEDLAEENKKPQEETKQEEQTTDEPAEEEKTVEIPIDFSSLKEKNSEVYAWIRIPDTQVDYPILQRASDDLYYLDHTIDGAEGLPGSIYTQSLNAQDFSDKNTVIYGHNMRDETMFGGLKSYMDESYMKAHSQILIYTPEHILTYQVFAAVTYDNRHILNSFDFESEEGFQEYLDSLKEVRNMSSYIDSDVEVTTEDKIITLSTCNGNSDQRFLVEAVLVNEE</sequence>
<comment type="caution">
    <text evidence="4">The sequence shown here is derived from an EMBL/GenBank/DDBJ whole genome shotgun (WGS) entry which is preliminary data.</text>
</comment>